<dbReference type="Gene3D" id="3.20.20.100">
    <property type="entry name" value="NADP-dependent oxidoreductase domain"/>
    <property type="match status" value="1"/>
</dbReference>
<proteinExistence type="predicted"/>
<protein>
    <submittedName>
        <fullName evidence="3">Putative oxidoreductase</fullName>
        <ecNumber evidence="3">1.1.1.-</ecNumber>
    </submittedName>
</protein>
<dbReference type="AlphaFoldDB" id="A0A239TN53"/>
<reference evidence="3 4" key="1">
    <citation type="submission" date="2017-06" db="EMBL/GenBank/DDBJ databases">
        <authorList>
            <consortium name="Pathogen Informatics"/>
        </authorList>
    </citation>
    <scope>NUCLEOTIDE SEQUENCE [LARGE SCALE GENOMIC DNA]</scope>
    <source>
        <strain evidence="3 4">NCTC10570</strain>
    </source>
</reference>
<dbReference type="EMBL" id="LT906446">
    <property type="protein sequence ID" value="SNU98879.1"/>
    <property type="molecule type" value="Genomic_DNA"/>
</dbReference>
<accession>A0A239TN53</accession>
<evidence type="ECO:0000313" key="4">
    <source>
        <dbReference type="Proteomes" id="UP000215383"/>
    </source>
</evidence>
<dbReference type="eggNOG" id="COG0667">
    <property type="taxonomic scope" value="Bacteria"/>
</dbReference>
<dbReference type="GeneID" id="78507020"/>
<dbReference type="SUPFAM" id="SSF51430">
    <property type="entry name" value="NAD(P)-linked oxidoreductase"/>
    <property type="match status" value="1"/>
</dbReference>
<keyword evidence="4" id="KW-1185">Reference proteome</keyword>
<dbReference type="CDD" id="cd19078">
    <property type="entry name" value="AKR_AKR13C1_2"/>
    <property type="match status" value="1"/>
</dbReference>
<name>A0A239TN53_9FIRM</name>
<evidence type="ECO:0000259" key="2">
    <source>
        <dbReference type="Pfam" id="PF00248"/>
    </source>
</evidence>
<dbReference type="Proteomes" id="UP000215383">
    <property type="component" value="Chromosome 1"/>
</dbReference>
<dbReference type="GO" id="GO:0016491">
    <property type="term" value="F:oxidoreductase activity"/>
    <property type="evidence" value="ECO:0007669"/>
    <property type="project" value="UniProtKB-KW"/>
</dbReference>
<dbReference type="InterPro" id="IPR036812">
    <property type="entry name" value="NAD(P)_OxRdtase_dom_sf"/>
</dbReference>
<gene>
    <name evidence="3" type="primary">iolS_1</name>
    <name evidence="3" type="ORF">SAMEA4364220_01007</name>
</gene>
<organism evidence="3 4">
    <name type="scientific">Megamonas hypermegale</name>
    <dbReference type="NCBI Taxonomy" id="158847"/>
    <lineage>
        <taxon>Bacteria</taxon>
        <taxon>Bacillati</taxon>
        <taxon>Bacillota</taxon>
        <taxon>Negativicutes</taxon>
        <taxon>Selenomonadales</taxon>
        <taxon>Selenomonadaceae</taxon>
        <taxon>Megamonas</taxon>
    </lineage>
</organism>
<dbReference type="GO" id="GO:0005737">
    <property type="term" value="C:cytoplasm"/>
    <property type="evidence" value="ECO:0007669"/>
    <property type="project" value="TreeGrafter"/>
</dbReference>
<dbReference type="PANTHER" id="PTHR43625:SF77">
    <property type="entry name" value="ALDO-KETO REDUCTASE"/>
    <property type="match status" value="1"/>
</dbReference>
<dbReference type="InterPro" id="IPR023210">
    <property type="entry name" value="NADP_OxRdtase_dom"/>
</dbReference>
<dbReference type="InterPro" id="IPR050791">
    <property type="entry name" value="Aldo-Keto_reductase"/>
</dbReference>
<feature type="domain" description="NADP-dependent oxidoreductase" evidence="2">
    <location>
        <begin position="15"/>
        <end position="316"/>
    </location>
</feature>
<evidence type="ECO:0000313" key="3">
    <source>
        <dbReference type="EMBL" id="SNU98879.1"/>
    </source>
</evidence>
<dbReference type="EC" id="1.1.1.-" evidence="3"/>
<keyword evidence="1 3" id="KW-0560">Oxidoreductase</keyword>
<dbReference type="Pfam" id="PF00248">
    <property type="entry name" value="Aldo_ket_red"/>
    <property type="match status" value="1"/>
</dbReference>
<evidence type="ECO:0000256" key="1">
    <source>
        <dbReference type="ARBA" id="ARBA00023002"/>
    </source>
</evidence>
<dbReference type="RefSeq" id="WP_027890272.1">
    <property type="nucleotide sequence ID" value="NZ_LT906446.1"/>
</dbReference>
<sequence>MKYQILGKNLKVSAVGLGCMGLSHAYGEPVDKDTAVKFIQKAVEAGYTFFDTAEIYGTADDPHINEKIVGEALKPYRDKVVIATKFGITFDHDSGIIPLPLVTDSRPEVIRKSVEGSLKRLQTDHIDLYYQHRLDKNVPIEEVAGVMADLIKEGKILHWGLSEATEETIRRAHKICPLTAIQNRYHMMYRNYENLFSVLEELNIGFVAFSPLANGFLSGRYTADSRFTEKGDYRAVMPQFQPEAYESNRKLLQLINDMAEEKQATPAQISLVWMICKKPYIVPIPGTRKENRLIENIGAADINLTAQEIAQIDKALAEMDMSEVYGGTKVINK</sequence>
<dbReference type="PANTHER" id="PTHR43625">
    <property type="entry name" value="AFLATOXIN B1 ALDEHYDE REDUCTASE"/>
    <property type="match status" value="1"/>
</dbReference>